<name>A0A4Z2I860_9TELE</name>
<feature type="compositionally biased region" description="Basic residues" evidence="1">
    <location>
        <begin position="1"/>
        <end position="10"/>
    </location>
</feature>
<sequence length="196" mass="21070">MLARFPKARLSRSSVQFGYKRKKSSKEGSRQPVGGFEYGVGAARDETEEHPRDPADRPPRAARGGSLCSRSGTIRLGSMRPHPRPLVSSSSSPSSLFLFNIHHFSRSLPSIVSLVRPAVLMGMCGAAGTWQMVQGHGSPAQCWKPGPSCRDGGATAELFISAWGARMDVSPGSELDSVEDVEVVSALPRRGCTWCT</sequence>
<reference evidence="2 3" key="1">
    <citation type="submission" date="2019-03" db="EMBL/GenBank/DDBJ databases">
        <title>First draft genome of Liparis tanakae, snailfish: a comprehensive survey of snailfish specific genes.</title>
        <authorList>
            <person name="Kim W."/>
            <person name="Song I."/>
            <person name="Jeong J.-H."/>
            <person name="Kim D."/>
            <person name="Kim S."/>
            <person name="Ryu S."/>
            <person name="Song J.Y."/>
            <person name="Lee S.K."/>
        </authorList>
    </citation>
    <scope>NUCLEOTIDE SEQUENCE [LARGE SCALE GENOMIC DNA]</scope>
    <source>
        <tissue evidence="2">Muscle</tissue>
    </source>
</reference>
<organism evidence="2 3">
    <name type="scientific">Liparis tanakae</name>
    <name type="common">Tanaka's snailfish</name>
    <dbReference type="NCBI Taxonomy" id="230148"/>
    <lineage>
        <taxon>Eukaryota</taxon>
        <taxon>Metazoa</taxon>
        <taxon>Chordata</taxon>
        <taxon>Craniata</taxon>
        <taxon>Vertebrata</taxon>
        <taxon>Euteleostomi</taxon>
        <taxon>Actinopterygii</taxon>
        <taxon>Neopterygii</taxon>
        <taxon>Teleostei</taxon>
        <taxon>Neoteleostei</taxon>
        <taxon>Acanthomorphata</taxon>
        <taxon>Eupercaria</taxon>
        <taxon>Perciformes</taxon>
        <taxon>Cottioidei</taxon>
        <taxon>Cottales</taxon>
        <taxon>Liparidae</taxon>
        <taxon>Liparis</taxon>
    </lineage>
</organism>
<comment type="caution">
    <text evidence="2">The sequence shown here is derived from an EMBL/GenBank/DDBJ whole genome shotgun (WGS) entry which is preliminary data.</text>
</comment>
<keyword evidence="3" id="KW-1185">Reference proteome</keyword>
<accession>A0A4Z2I860</accession>
<proteinExistence type="predicted"/>
<evidence type="ECO:0000256" key="1">
    <source>
        <dbReference type="SAM" id="MobiDB-lite"/>
    </source>
</evidence>
<dbReference type="Proteomes" id="UP000314294">
    <property type="component" value="Unassembled WGS sequence"/>
</dbReference>
<gene>
    <name evidence="2" type="ORF">EYF80_015492</name>
</gene>
<evidence type="ECO:0000313" key="2">
    <source>
        <dbReference type="EMBL" id="TNN74249.1"/>
    </source>
</evidence>
<dbReference type="EMBL" id="SRLO01000116">
    <property type="protein sequence ID" value="TNN74249.1"/>
    <property type="molecule type" value="Genomic_DNA"/>
</dbReference>
<dbReference type="AlphaFoldDB" id="A0A4Z2I860"/>
<feature type="compositionally biased region" description="Basic and acidic residues" evidence="1">
    <location>
        <begin position="43"/>
        <end position="59"/>
    </location>
</feature>
<protein>
    <submittedName>
        <fullName evidence="2">Uncharacterized protein</fullName>
    </submittedName>
</protein>
<feature type="region of interest" description="Disordered" evidence="1">
    <location>
        <begin position="1"/>
        <end position="87"/>
    </location>
</feature>
<evidence type="ECO:0000313" key="3">
    <source>
        <dbReference type="Proteomes" id="UP000314294"/>
    </source>
</evidence>